<dbReference type="PANTHER" id="PTHR35006">
    <property type="entry name" value="GLYOXALASE FAMILY PROTEIN (AFU_ORTHOLOGUE AFUA_5G14830)"/>
    <property type="match status" value="1"/>
</dbReference>
<dbReference type="InterPro" id="IPR029068">
    <property type="entry name" value="Glyas_Bleomycin-R_OHBP_Dase"/>
</dbReference>
<keyword evidence="3" id="KW-1185">Reference proteome</keyword>
<dbReference type="CDD" id="cd07262">
    <property type="entry name" value="VOC_like"/>
    <property type="match status" value="1"/>
</dbReference>
<evidence type="ECO:0000313" key="3">
    <source>
        <dbReference type="Proteomes" id="UP001139028"/>
    </source>
</evidence>
<dbReference type="Gene3D" id="3.10.180.10">
    <property type="entry name" value="2,3-Dihydroxybiphenyl 1,2-Dioxygenase, domain 1"/>
    <property type="match status" value="1"/>
</dbReference>
<dbReference type="EMBL" id="JALBWM010000060">
    <property type="protein sequence ID" value="MCO1335385.1"/>
    <property type="molecule type" value="Genomic_DNA"/>
</dbReference>
<evidence type="ECO:0000259" key="1">
    <source>
        <dbReference type="PROSITE" id="PS51819"/>
    </source>
</evidence>
<organism evidence="2 3">
    <name type="scientific">Microbulbifer okhotskensis</name>
    <dbReference type="NCBI Taxonomy" id="2926617"/>
    <lineage>
        <taxon>Bacteria</taxon>
        <taxon>Pseudomonadati</taxon>
        <taxon>Pseudomonadota</taxon>
        <taxon>Gammaproteobacteria</taxon>
        <taxon>Cellvibrionales</taxon>
        <taxon>Microbulbiferaceae</taxon>
        <taxon>Microbulbifer</taxon>
    </lineage>
</organism>
<dbReference type="Proteomes" id="UP001139028">
    <property type="component" value="Unassembled WGS sequence"/>
</dbReference>
<feature type="domain" description="VOC" evidence="1">
    <location>
        <begin position="1"/>
        <end position="122"/>
    </location>
</feature>
<evidence type="ECO:0000313" key="2">
    <source>
        <dbReference type="EMBL" id="MCO1335385.1"/>
    </source>
</evidence>
<accession>A0A9X2J740</accession>
<comment type="caution">
    <text evidence="2">The sequence shown here is derived from an EMBL/GenBank/DDBJ whole genome shotgun (WGS) entry which is preliminary data.</text>
</comment>
<dbReference type="InterPro" id="IPR004360">
    <property type="entry name" value="Glyas_Fos-R_dOase_dom"/>
</dbReference>
<dbReference type="RefSeq" id="WP_252469605.1">
    <property type="nucleotide sequence ID" value="NZ_JALBWM010000060.1"/>
</dbReference>
<dbReference type="SUPFAM" id="SSF54593">
    <property type="entry name" value="Glyoxalase/Bleomycin resistance protein/Dihydroxybiphenyl dioxygenase"/>
    <property type="match status" value="1"/>
</dbReference>
<dbReference type="PANTHER" id="PTHR35006:SF1">
    <property type="entry name" value="BLL2941 PROTEIN"/>
    <property type="match status" value="1"/>
</dbReference>
<sequence>MIGYITLGTNDFDRSVKFYDELMSHLGEKRLWKSDSMAAWGSSRDVPALCITKPFDGKNATVGNGGMVALKVSTKEQVDSAHLKAINLGGTNEGSPGNRGSNGFYGGYFRDLDGNKLNVFIPASNA</sequence>
<gene>
    <name evidence="2" type="ORF">MO867_13690</name>
</gene>
<proteinExistence type="predicted"/>
<protein>
    <submittedName>
        <fullName evidence="2">VOC family protein</fullName>
    </submittedName>
</protein>
<dbReference type="PROSITE" id="PS51819">
    <property type="entry name" value="VOC"/>
    <property type="match status" value="1"/>
</dbReference>
<dbReference type="AlphaFoldDB" id="A0A9X2J740"/>
<dbReference type="InterPro" id="IPR037523">
    <property type="entry name" value="VOC_core"/>
</dbReference>
<dbReference type="Pfam" id="PF00903">
    <property type="entry name" value="Glyoxalase"/>
    <property type="match status" value="1"/>
</dbReference>
<name>A0A9X2J740_9GAMM</name>
<reference evidence="2" key="1">
    <citation type="journal article" date="2022" name="Arch. Microbiol.">
        <title>Microbulbifer okhotskensis sp. nov., isolated from a deep bottom sediment of the Okhotsk Sea.</title>
        <authorList>
            <person name="Romanenko L."/>
            <person name="Kurilenko V."/>
            <person name="Otstavnykh N."/>
            <person name="Velansky P."/>
            <person name="Isaeva M."/>
            <person name="Mikhailov V."/>
        </authorList>
    </citation>
    <scope>NUCLEOTIDE SEQUENCE</scope>
    <source>
        <strain evidence="2">OS29</strain>
    </source>
</reference>